<protein>
    <submittedName>
        <fullName evidence="2">Putative secreted protein</fullName>
    </submittedName>
</protein>
<evidence type="ECO:0000256" key="1">
    <source>
        <dbReference type="SAM" id="SignalP"/>
    </source>
</evidence>
<reference evidence="2" key="1">
    <citation type="submission" date="2019-09" db="EMBL/GenBank/DDBJ databases">
        <title>Organ-specific transcriptomic study of the physiology of the cattle tick, Rhipicephalus microplus.</title>
        <authorList>
            <person name="Tirloni L."/>
            <person name="Braz G."/>
            <person name="Gandara A.C.P."/>
            <person name="Sabadin G.A."/>
            <person name="da Silva R.M."/>
            <person name="Guizzo M.G."/>
            <person name="Machado J.A."/>
            <person name="Costa E.P."/>
            <person name="Gomes H.F."/>
            <person name="Moraes J."/>
            <person name="Mota M.B.S."/>
            <person name="Mesquita R.D."/>
            <person name="Alvarenga P.H."/>
            <person name="Alves F."/>
            <person name="Seixas A."/>
            <person name="da Fonseca R.N."/>
            <person name="Fogaca A."/>
            <person name="Logullo C."/>
            <person name="Tanaka A."/>
            <person name="Daffre S."/>
            <person name="Termignoni C."/>
            <person name="Vaz I.S.Jr."/>
            <person name="Oliveira P.L."/>
            <person name="Ribeiro J.M."/>
        </authorList>
    </citation>
    <scope>NUCLEOTIDE SEQUENCE</scope>
    <source>
        <strain evidence="2">Porto Alegre</strain>
    </source>
</reference>
<feature type="signal peptide" evidence="1">
    <location>
        <begin position="1"/>
        <end position="16"/>
    </location>
</feature>
<keyword evidence="1" id="KW-0732">Signal</keyword>
<accession>A0A6M2DBG0</accession>
<dbReference type="AlphaFoldDB" id="A0A6M2DBG0"/>
<evidence type="ECO:0000313" key="2">
    <source>
        <dbReference type="EMBL" id="NOV43495.1"/>
    </source>
</evidence>
<dbReference type="EMBL" id="GHWJ01010758">
    <property type="protein sequence ID" value="NOV43495.1"/>
    <property type="molecule type" value="Transcribed_RNA"/>
</dbReference>
<feature type="chain" id="PRO_5026901348" evidence="1">
    <location>
        <begin position="17"/>
        <end position="72"/>
    </location>
</feature>
<name>A0A6M2DBG0_RHIMP</name>
<proteinExistence type="predicted"/>
<sequence length="72" mass="8693">MFCFFFFFFFLIKAFTLLRYSLNVVKSDASLVFKNLLNNFDFFSIILKHSRLIHGLRLLRHFCITFSLKCLK</sequence>
<organism evidence="2">
    <name type="scientific">Rhipicephalus microplus</name>
    <name type="common">Cattle tick</name>
    <name type="synonym">Boophilus microplus</name>
    <dbReference type="NCBI Taxonomy" id="6941"/>
    <lineage>
        <taxon>Eukaryota</taxon>
        <taxon>Metazoa</taxon>
        <taxon>Ecdysozoa</taxon>
        <taxon>Arthropoda</taxon>
        <taxon>Chelicerata</taxon>
        <taxon>Arachnida</taxon>
        <taxon>Acari</taxon>
        <taxon>Parasitiformes</taxon>
        <taxon>Ixodida</taxon>
        <taxon>Ixodoidea</taxon>
        <taxon>Ixodidae</taxon>
        <taxon>Rhipicephalinae</taxon>
        <taxon>Rhipicephalus</taxon>
        <taxon>Boophilus</taxon>
    </lineage>
</organism>